<feature type="region of interest" description="Disordered" evidence="1">
    <location>
        <begin position="593"/>
        <end position="623"/>
    </location>
</feature>
<dbReference type="PANTHER" id="PTHR35394">
    <property type="entry name" value="DUF3176 DOMAIN-CONTAINING PROTEIN"/>
    <property type="match status" value="1"/>
</dbReference>
<evidence type="ECO:0000256" key="1">
    <source>
        <dbReference type="SAM" id="MobiDB-lite"/>
    </source>
</evidence>
<feature type="region of interest" description="Disordered" evidence="1">
    <location>
        <begin position="1"/>
        <end position="62"/>
    </location>
</feature>
<feature type="compositionally biased region" description="Polar residues" evidence="1">
    <location>
        <begin position="18"/>
        <end position="56"/>
    </location>
</feature>
<evidence type="ECO:0000313" key="4">
    <source>
        <dbReference type="Proteomes" id="UP001433268"/>
    </source>
</evidence>
<evidence type="ECO:0000256" key="2">
    <source>
        <dbReference type="SAM" id="Phobius"/>
    </source>
</evidence>
<name>A0ABR1WCB8_9PEZI</name>
<feature type="region of interest" description="Disordered" evidence="1">
    <location>
        <begin position="486"/>
        <end position="512"/>
    </location>
</feature>
<dbReference type="InterPro" id="IPR021514">
    <property type="entry name" value="DUF3176"/>
</dbReference>
<dbReference type="Proteomes" id="UP001433268">
    <property type="component" value="Unassembled WGS sequence"/>
</dbReference>
<keyword evidence="4" id="KW-1185">Reference proteome</keyword>
<keyword evidence="2" id="KW-1133">Transmembrane helix</keyword>
<proteinExistence type="predicted"/>
<dbReference type="PANTHER" id="PTHR35394:SF5">
    <property type="entry name" value="DUF3176 DOMAIN-CONTAINING PROTEIN"/>
    <property type="match status" value="1"/>
</dbReference>
<dbReference type="EMBL" id="JAQQWN010000006">
    <property type="protein sequence ID" value="KAK8081160.1"/>
    <property type="molecule type" value="Genomic_DNA"/>
</dbReference>
<feature type="compositionally biased region" description="Basic and acidic residues" evidence="1">
    <location>
        <begin position="493"/>
        <end position="512"/>
    </location>
</feature>
<feature type="compositionally biased region" description="Low complexity" evidence="1">
    <location>
        <begin position="596"/>
        <end position="616"/>
    </location>
</feature>
<keyword evidence="2" id="KW-0812">Transmembrane</keyword>
<sequence>MEYHNVPLQDSPPLATGAVTSPPANQDHSRSTSVSPSPTQSATGSENYQNPTQGQVKSHKRNTSSRIFTFDHFKGKNGPKVETRGLLSEEYKEGKRRYNWRSEILLGSLAVASALAIILLFVFSDGHPLDSFKIPMGLVIAALGAITRGALAFAIGACLAQEKWNWLRRKPDSLASFQKFDEASRGPMGSIQLLYWLNIRHWATVGALVTVLLLGFDPLLQGAISYEGHLVDSQDLLPPTIPYGGRLNAGSYAPNPSSGVHGVTGKDNMTFPFEDYSSIPDLKMASAIYDGFTDAPSAVDFHCVSGNCTFPPFLSLGVCSSCNDVTRFLNRTKEATTQGTVPSPSTIMLTDNYTKYSLGYVKLSNADTLHEHSLSAYMVVGATSSPAKSVSFKDNDRLIAALGVIEAADTYEKHETWWNETAVRATECALYFCIKRFDALVTKSDLKETETPIGTKRVQDSYGPARAGDRQKFEVMREKIGGGLMFNDGNGDLPREDLRLEPDPAGDEDRRHLNDTDLVAPATFNVSQSAVGSMISFIWKELFLGDSGTGLPLIWPPYQANQGFFQSSVSQAFHDSRDLSATMQRLATGMTNWARDASSSDADNATTTMTAQEQQQHPQGQMLGTQQTWTLHIKIRWPYTSLPFATLLAGFAFVFLSIRETRKLNMVPWKGDVIATMTHALDAEARDQLRSAAREGQVRQTSKTLVLNFAESNQGLELRAHQGEQGQQQVKAKTFPR</sequence>
<comment type="caution">
    <text evidence="3">The sequence shown here is derived from an EMBL/GenBank/DDBJ whole genome shotgun (WGS) entry which is preliminary data.</text>
</comment>
<dbReference type="GeneID" id="92046353"/>
<feature type="transmembrane region" description="Helical" evidence="2">
    <location>
        <begin position="637"/>
        <end position="658"/>
    </location>
</feature>
<feature type="transmembrane region" description="Helical" evidence="2">
    <location>
        <begin position="104"/>
        <end position="124"/>
    </location>
</feature>
<dbReference type="RefSeq" id="XP_066668635.1">
    <property type="nucleotide sequence ID" value="XM_066813293.1"/>
</dbReference>
<reference evidence="3 4" key="1">
    <citation type="submission" date="2023-01" db="EMBL/GenBank/DDBJ databases">
        <title>Analysis of 21 Apiospora genomes using comparative genomics revels a genus with tremendous synthesis potential of carbohydrate active enzymes and secondary metabolites.</title>
        <authorList>
            <person name="Sorensen T."/>
        </authorList>
    </citation>
    <scope>NUCLEOTIDE SEQUENCE [LARGE SCALE GENOMIC DNA]</scope>
    <source>
        <strain evidence="3 4">CBS 114990</strain>
    </source>
</reference>
<dbReference type="Pfam" id="PF11374">
    <property type="entry name" value="DUF3176"/>
    <property type="match status" value="1"/>
</dbReference>
<evidence type="ECO:0000313" key="3">
    <source>
        <dbReference type="EMBL" id="KAK8081160.1"/>
    </source>
</evidence>
<feature type="transmembrane region" description="Helical" evidence="2">
    <location>
        <begin position="193"/>
        <end position="216"/>
    </location>
</feature>
<accession>A0ABR1WCB8</accession>
<organism evidence="3 4">
    <name type="scientific">Apiospora hydei</name>
    <dbReference type="NCBI Taxonomy" id="1337664"/>
    <lineage>
        <taxon>Eukaryota</taxon>
        <taxon>Fungi</taxon>
        <taxon>Dikarya</taxon>
        <taxon>Ascomycota</taxon>
        <taxon>Pezizomycotina</taxon>
        <taxon>Sordariomycetes</taxon>
        <taxon>Xylariomycetidae</taxon>
        <taxon>Amphisphaeriales</taxon>
        <taxon>Apiosporaceae</taxon>
        <taxon>Apiospora</taxon>
    </lineage>
</organism>
<keyword evidence="2" id="KW-0472">Membrane</keyword>
<feature type="transmembrane region" description="Helical" evidence="2">
    <location>
        <begin position="136"/>
        <end position="160"/>
    </location>
</feature>
<gene>
    <name evidence="3" type="ORF">PG997_008978</name>
</gene>
<protein>
    <submittedName>
        <fullName evidence="3">Uncharacterized protein</fullName>
    </submittedName>
</protein>